<dbReference type="PANTHER" id="PTHR31020">
    <property type="entry name" value="TRANSMEMBRANE PROTEIN 174"/>
    <property type="match status" value="1"/>
</dbReference>
<dbReference type="CTD" id="134288"/>
<dbReference type="Proteomes" id="UP000265000">
    <property type="component" value="Unplaced"/>
</dbReference>
<reference evidence="3" key="2">
    <citation type="submission" date="2025-09" db="UniProtKB">
        <authorList>
            <consortium name="Ensembl"/>
        </authorList>
    </citation>
    <scope>IDENTIFICATION</scope>
</reference>
<dbReference type="AlphaFoldDB" id="A0A3Q2QDP0"/>
<dbReference type="STRING" id="8078.ENSFHEP00000024452"/>
<evidence type="ECO:0000256" key="1">
    <source>
        <dbReference type="SAM" id="MobiDB-lite"/>
    </source>
</evidence>
<feature type="transmembrane region" description="Helical" evidence="2">
    <location>
        <begin position="28"/>
        <end position="51"/>
    </location>
</feature>
<proteinExistence type="predicted"/>
<evidence type="ECO:0000256" key="2">
    <source>
        <dbReference type="SAM" id="Phobius"/>
    </source>
</evidence>
<name>A0A3Q2QDP0_FUNHE</name>
<organism evidence="3 4">
    <name type="scientific">Fundulus heteroclitus</name>
    <name type="common">Killifish</name>
    <name type="synonym">Mummichog</name>
    <dbReference type="NCBI Taxonomy" id="8078"/>
    <lineage>
        <taxon>Eukaryota</taxon>
        <taxon>Metazoa</taxon>
        <taxon>Chordata</taxon>
        <taxon>Craniata</taxon>
        <taxon>Vertebrata</taxon>
        <taxon>Euteleostomi</taxon>
        <taxon>Actinopterygii</taxon>
        <taxon>Neopterygii</taxon>
        <taxon>Teleostei</taxon>
        <taxon>Neoteleostei</taxon>
        <taxon>Acanthomorphata</taxon>
        <taxon>Ovalentaria</taxon>
        <taxon>Atherinomorphae</taxon>
        <taxon>Cyprinodontiformes</taxon>
        <taxon>Fundulidae</taxon>
        <taxon>Fundulus</taxon>
    </lineage>
</organism>
<dbReference type="Ensembl" id="ENSFHET00000007763.1">
    <property type="protein sequence ID" value="ENSFHEP00000024452.1"/>
    <property type="gene ID" value="ENSFHEG00000006015.1"/>
</dbReference>
<dbReference type="GeneTree" id="ENSGT00390000004161"/>
<keyword evidence="4" id="KW-1185">Reference proteome</keyword>
<dbReference type="Pfam" id="PF15029">
    <property type="entry name" value="TMEM174"/>
    <property type="match status" value="1"/>
</dbReference>
<evidence type="ECO:0000313" key="4">
    <source>
        <dbReference type="Proteomes" id="UP000265000"/>
    </source>
</evidence>
<dbReference type="GeneID" id="105932220"/>
<keyword evidence="2" id="KW-1133">Transmembrane helix</keyword>
<keyword evidence="2" id="KW-0472">Membrane</keyword>
<feature type="region of interest" description="Disordered" evidence="1">
    <location>
        <begin position="1"/>
        <end position="22"/>
    </location>
</feature>
<feature type="compositionally biased region" description="Basic and acidic residues" evidence="1">
    <location>
        <begin position="199"/>
        <end position="210"/>
    </location>
</feature>
<dbReference type="OrthoDB" id="9931655at2759"/>
<accession>A0A3Q2QDP0</accession>
<dbReference type="InterPro" id="IPR027835">
    <property type="entry name" value="TMEM174"/>
</dbReference>
<reference evidence="3" key="1">
    <citation type="submission" date="2025-08" db="UniProtKB">
        <authorList>
            <consortium name="Ensembl"/>
        </authorList>
    </citation>
    <scope>IDENTIFICATION</scope>
</reference>
<evidence type="ECO:0000313" key="3">
    <source>
        <dbReference type="Ensembl" id="ENSFHEP00000024452.1"/>
    </source>
</evidence>
<dbReference type="PANTHER" id="PTHR31020:SF1">
    <property type="entry name" value="TRANSMEMBRANE PROTEIN 174"/>
    <property type="match status" value="1"/>
</dbReference>
<feature type="region of interest" description="Disordered" evidence="1">
    <location>
        <begin position="179"/>
        <end position="234"/>
    </location>
</feature>
<protein>
    <submittedName>
        <fullName evidence="3">Transmembrane protein 174</fullName>
    </submittedName>
</protein>
<feature type="transmembrane region" description="Helical" evidence="2">
    <location>
        <begin position="63"/>
        <end position="87"/>
    </location>
</feature>
<sequence length="234" mass="25017">MLGQRPAETNDAAPRPRPSDSLLDGEKAGAALLLSGVFLAMVGVTFTAMGWQHYQVGLSFHWTQLLGPILISVGGTFMLTSVCKLSLVSCCPCRRQEEEVYVIPVREQAARRHPVVVRSMNQPVMLQGTATMLCIPPAYNFVTQGAPAQNNPQPGSSASGGTAALPSYEALCCLDNATFSAEDGPPPSTEAGRSRSRAQKTESERGRLDGNESTCSRPPAYEDIYPSSPKRSST</sequence>
<keyword evidence="2" id="KW-0812">Transmembrane</keyword>